<dbReference type="SUPFAM" id="SSF53474">
    <property type="entry name" value="alpha/beta-Hydrolases"/>
    <property type="match status" value="1"/>
</dbReference>
<organism evidence="3 4">
    <name type="scientific">Candidatus Bacteroides pullicola</name>
    <dbReference type="NCBI Taxonomy" id="2838475"/>
    <lineage>
        <taxon>Bacteria</taxon>
        <taxon>Pseudomonadati</taxon>
        <taxon>Bacteroidota</taxon>
        <taxon>Bacteroidia</taxon>
        <taxon>Bacteroidales</taxon>
        <taxon>Bacteroidaceae</taxon>
        <taxon>Bacteroides</taxon>
    </lineage>
</organism>
<accession>A0A9D1ZFY9</accession>
<feature type="signal peptide" evidence="2">
    <location>
        <begin position="1"/>
        <end position="20"/>
    </location>
</feature>
<dbReference type="Gene3D" id="3.40.50.1820">
    <property type="entry name" value="alpha/beta hydrolase"/>
    <property type="match status" value="1"/>
</dbReference>
<proteinExistence type="predicted"/>
<gene>
    <name evidence="3" type="ORF">H9824_01890</name>
</gene>
<dbReference type="AlphaFoldDB" id="A0A9D1ZFY9"/>
<feature type="chain" id="PRO_5039708620" evidence="2">
    <location>
        <begin position="21"/>
        <end position="447"/>
    </location>
</feature>
<dbReference type="Proteomes" id="UP000886851">
    <property type="component" value="Unassembled WGS sequence"/>
</dbReference>
<name>A0A9D1ZFY9_9BACE</name>
<sequence>MKRLQLYRALACGLAFVATAGLSAQTPQEMAAYFAQRIGQPSVFTPAQGASLSPDALAPARDRVWTAWQEANARLDEPKLPPLLPLTADTKGALALPDSLEPAATMDYYWGSKGGQPAAGWPVYIYLHGSGPREREWSNGLKFATLFEDAPSAYFVPRIPNEGGYYRWWQRSKQWAWSWLLRQLMLDDRLDARKIYVFGISEGGYGSQRLASFYADYWAAAGPMAGGEPLKNAPAENCRNIGFSLLTGADDTGFYRNELTGLVQAAFDSLQALHPDAYRHRVELLPGQGHNFDYRPTTPWLRAFERNPWPRKFSWEDFEMDGWHRTGFYNLVVNRRPGDLRTRYDVEIAGNRIDLSISEVHYQTVRTDPKWGIELEFARTYTPATGGELTLYLDEHLVDLRQEVSVYVNGKQVYRGRVACSVGSMMESLATFYDRERIYPASILIKY</sequence>
<comment type="caution">
    <text evidence="3">The sequence shown here is derived from an EMBL/GenBank/DDBJ whole genome shotgun (WGS) entry which is preliminary data.</text>
</comment>
<evidence type="ECO:0000313" key="3">
    <source>
        <dbReference type="EMBL" id="HIY87440.1"/>
    </source>
</evidence>
<dbReference type="InterPro" id="IPR050955">
    <property type="entry name" value="Plant_Biomass_Hydrol_Est"/>
</dbReference>
<keyword evidence="1 2" id="KW-0732">Signal</keyword>
<dbReference type="PANTHER" id="PTHR43037:SF1">
    <property type="entry name" value="BLL1128 PROTEIN"/>
    <property type="match status" value="1"/>
</dbReference>
<evidence type="ECO:0000313" key="4">
    <source>
        <dbReference type="Proteomes" id="UP000886851"/>
    </source>
</evidence>
<protein>
    <submittedName>
        <fullName evidence="3">Uncharacterized protein</fullName>
    </submittedName>
</protein>
<dbReference type="InterPro" id="IPR029058">
    <property type="entry name" value="AB_hydrolase_fold"/>
</dbReference>
<evidence type="ECO:0000256" key="1">
    <source>
        <dbReference type="ARBA" id="ARBA00022729"/>
    </source>
</evidence>
<dbReference type="EMBL" id="DXCV01000018">
    <property type="protein sequence ID" value="HIY87440.1"/>
    <property type="molecule type" value="Genomic_DNA"/>
</dbReference>
<evidence type="ECO:0000256" key="2">
    <source>
        <dbReference type="SAM" id="SignalP"/>
    </source>
</evidence>
<reference evidence="3" key="1">
    <citation type="journal article" date="2021" name="PeerJ">
        <title>Extensive microbial diversity within the chicken gut microbiome revealed by metagenomics and culture.</title>
        <authorList>
            <person name="Gilroy R."/>
            <person name="Ravi A."/>
            <person name="Getino M."/>
            <person name="Pursley I."/>
            <person name="Horton D.L."/>
            <person name="Alikhan N.F."/>
            <person name="Baker D."/>
            <person name="Gharbi K."/>
            <person name="Hall N."/>
            <person name="Watson M."/>
            <person name="Adriaenssens E.M."/>
            <person name="Foster-Nyarko E."/>
            <person name="Jarju S."/>
            <person name="Secka A."/>
            <person name="Antonio M."/>
            <person name="Oren A."/>
            <person name="Chaudhuri R.R."/>
            <person name="La Ragione R."/>
            <person name="Hildebrand F."/>
            <person name="Pallen M.J."/>
        </authorList>
    </citation>
    <scope>NUCLEOTIDE SEQUENCE</scope>
    <source>
        <strain evidence="3">Gambia2-208</strain>
    </source>
</reference>
<reference evidence="3" key="2">
    <citation type="submission" date="2021-04" db="EMBL/GenBank/DDBJ databases">
        <authorList>
            <person name="Gilroy R."/>
        </authorList>
    </citation>
    <scope>NUCLEOTIDE SEQUENCE</scope>
    <source>
        <strain evidence="3">Gambia2-208</strain>
    </source>
</reference>
<dbReference type="PANTHER" id="PTHR43037">
    <property type="entry name" value="UNNAMED PRODUCT-RELATED"/>
    <property type="match status" value="1"/>
</dbReference>